<name>A0A495JU43_9ACTN</name>
<dbReference type="GO" id="GO:0016787">
    <property type="term" value="F:hydrolase activity"/>
    <property type="evidence" value="ECO:0007669"/>
    <property type="project" value="UniProtKB-UniRule"/>
</dbReference>
<keyword evidence="3 5" id="KW-0347">Helicase</keyword>
<evidence type="ECO:0000256" key="3">
    <source>
        <dbReference type="ARBA" id="ARBA00022806"/>
    </source>
</evidence>
<dbReference type="PANTHER" id="PTHR11070">
    <property type="entry name" value="UVRD / RECB / PCRA DNA HELICASE FAMILY MEMBER"/>
    <property type="match status" value="1"/>
</dbReference>
<dbReference type="Pfam" id="PF13245">
    <property type="entry name" value="AAA_19"/>
    <property type="match status" value="1"/>
</dbReference>
<dbReference type="Proteomes" id="UP000277671">
    <property type="component" value="Unassembled WGS sequence"/>
</dbReference>
<evidence type="ECO:0000259" key="7">
    <source>
        <dbReference type="PROSITE" id="PS51198"/>
    </source>
</evidence>
<keyword evidence="9" id="KW-1185">Reference proteome</keyword>
<dbReference type="PANTHER" id="PTHR11070:SF45">
    <property type="entry name" value="DNA 3'-5' HELICASE"/>
    <property type="match status" value="1"/>
</dbReference>
<feature type="region of interest" description="Disordered" evidence="6">
    <location>
        <begin position="61"/>
        <end position="81"/>
    </location>
</feature>
<dbReference type="InterPro" id="IPR000212">
    <property type="entry name" value="DNA_helicase_UvrD/REP"/>
</dbReference>
<evidence type="ECO:0000256" key="6">
    <source>
        <dbReference type="SAM" id="MobiDB-lite"/>
    </source>
</evidence>
<dbReference type="GO" id="GO:0003677">
    <property type="term" value="F:DNA binding"/>
    <property type="evidence" value="ECO:0007669"/>
    <property type="project" value="InterPro"/>
</dbReference>
<reference evidence="8 9" key="1">
    <citation type="submission" date="2018-10" db="EMBL/GenBank/DDBJ databases">
        <title>Sequencing the genomes of 1000 actinobacteria strains.</title>
        <authorList>
            <person name="Klenk H.-P."/>
        </authorList>
    </citation>
    <scope>NUCLEOTIDE SEQUENCE [LARGE SCALE GENOMIC DNA]</scope>
    <source>
        <strain evidence="8 9">DSM 45175</strain>
    </source>
</reference>
<dbReference type="SUPFAM" id="SSF52540">
    <property type="entry name" value="P-loop containing nucleoside triphosphate hydrolases"/>
    <property type="match status" value="1"/>
</dbReference>
<dbReference type="PROSITE" id="PS51198">
    <property type="entry name" value="UVRD_HELICASE_ATP_BIND"/>
    <property type="match status" value="1"/>
</dbReference>
<evidence type="ECO:0000256" key="5">
    <source>
        <dbReference type="PROSITE-ProRule" id="PRU00560"/>
    </source>
</evidence>
<dbReference type="Gene3D" id="3.40.50.300">
    <property type="entry name" value="P-loop containing nucleotide triphosphate hydrolases"/>
    <property type="match status" value="2"/>
</dbReference>
<dbReference type="InterPro" id="IPR014016">
    <property type="entry name" value="UvrD-like_ATP-bd"/>
</dbReference>
<dbReference type="EMBL" id="RBKT01000001">
    <property type="protein sequence ID" value="RKR91842.1"/>
    <property type="molecule type" value="Genomic_DNA"/>
</dbReference>
<dbReference type="GO" id="GO:0000725">
    <property type="term" value="P:recombinational repair"/>
    <property type="evidence" value="ECO:0007669"/>
    <property type="project" value="TreeGrafter"/>
</dbReference>
<keyword evidence="2 5" id="KW-0378">Hydrolase</keyword>
<evidence type="ECO:0000256" key="1">
    <source>
        <dbReference type="ARBA" id="ARBA00022741"/>
    </source>
</evidence>
<proteinExistence type="predicted"/>
<feature type="domain" description="UvrD-like helicase ATP-binding" evidence="7">
    <location>
        <begin position="250"/>
        <end position="644"/>
    </location>
</feature>
<feature type="region of interest" description="Disordered" evidence="6">
    <location>
        <begin position="1"/>
        <end position="27"/>
    </location>
</feature>
<dbReference type="AlphaFoldDB" id="A0A495JU43"/>
<protein>
    <submittedName>
        <fullName evidence="8">DNA helicase IV</fullName>
    </submittedName>
</protein>
<dbReference type="GO" id="GO:0005524">
    <property type="term" value="F:ATP binding"/>
    <property type="evidence" value="ECO:0007669"/>
    <property type="project" value="UniProtKB-UniRule"/>
</dbReference>
<gene>
    <name evidence="8" type="ORF">BDK92_6265</name>
</gene>
<dbReference type="GO" id="GO:0005829">
    <property type="term" value="C:cytosol"/>
    <property type="evidence" value="ECO:0007669"/>
    <property type="project" value="TreeGrafter"/>
</dbReference>
<evidence type="ECO:0000313" key="8">
    <source>
        <dbReference type="EMBL" id="RKR91842.1"/>
    </source>
</evidence>
<evidence type="ECO:0000256" key="2">
    <source>
        <dbReference type="ARBA" id="ARBA00022801"/>
    </source>
</evidence>
<organism evidence="8 9">
    <name type="scientific">Micromonospora pisi</name>
    <dbReference type="NCBI Taxonomy" id="589240"/>
    <lineage>
        <taxon>Bacteria</taxon>
        <taxon>Bacillati</taxon>
        <taxon>Actinomycetota</taxon>
        <taxon>Actinomycetes</taxon>
        <taxon>Micromonosporales</taxon>
        <taxon>Micromonosporaceae</taxon>
        <taxon>Micromonospora</taxon>
    </lineage>
</organism>
<evidence type="ECO:0000256" key="4">
    <source>
        <dbReference type="ARBA" id="ARBA00022840"/>
    </source>
</evidence>
<dbReference type="GO" id="GO:0043138">
    <property type="term" value="F:3'-5' DNA helicase activity"/>
    <property type="evidence" value="ECO:0007669"/>
    <property type="project" value="TreeGrafter"/>
</dbReference>
<feature type="binding site" evidence="5">
    <location>
        <begin position="271"/>
        <end position="278"/>
    </location>
    <ligand>
        <name>ATP</name>
        <dbReference type="ChEBI" id="CHEBI:30616"/>
    </ligand>
</feature>
<comment type="caution">
    <text evidence="8">The sequence shown here is derived from an EMBL/GenBank/DDBJ whole genome shotgun (WGS) entry which is preliminary data.</text>
</comment>
<dbReference type="InterPro" id="IPR027417">
    <property type="entry name" value="P-loop_NTPase"/>
</dbReference>
<accession>A0A495JU43</accession>
<keyword evidence="1 5" id="KW-0547">Nucleotide-binding</keyword>
<evidence type="ECO:0000313" key="9">
    <source>
        <dbReference type="Proteomes" id="UP000277671"/>
    </source>
</evidence>
<sequence length="775" mass="85252">MRPQAAPNRKALRSLSPPTEFLANEKKPTLCLPPEYLRLVGAEGKRQYKDLRMRRNSALDNGTAGVSEITPDGEPPTSAAEGVARRSAVAEEQEFLDLATARRDRLADHLQAELSSDALDALERARRRMLRQQYEELRRAREGLVFGRLDGLDGTVRHIGRVGLRNDGEDSEPLLVDWRAPAARPFYTATAVDPQGQARRRHIRTTGSAVVGVDDEPLDGTITAELVGEGALLAALDQRRTGRMSTAISTLQREQDDIIRAEATGPLIVQGGPGTGKTVVALHRVAYLLFAHPKMADQAVLVLGPSPRFLQYIAQVLPALGETAVVSATCDTLLAGIRVARDESRLLAEIKGRALWQPALENYVTSLLPRPRELKLRWEGEFYVITAASVAQALASAVQGRPYHRARTAFAEQLHHILAEAVVEQREALMNEMEEGFEDILARVDRGMHHDLPFGRRSTGSDIDGLLSEEEIEHLRYRIAENATIARFIEAWWPTLDAEPLLCDLLTDRTMLARFAPQLSTEEITAVSAEPALWASSDIPLLDALADLLGEVEAPQPQGEFVADHARRQRGWVYGHVVIDEAQELSAMQWQMVLRRCPSRSITAVGDIDQAEAAHRHTTWAQAVQAVFRDRWTAAELTICYRTPREVMDLTEPVLKRAGSHNTPPRAVRSSGIAPWVLTVTPAELAGAAAQAVRQLQQRWHGGTVGVIAPADRIAELLAVLSDVSVLTAPQSKGLEWDATLLIDPQGIAAEPRGWNGLYVALTRCTQELGQLVLT</sequence>
<keyword evidence="4 5" id="KW-0067">ATP-binding</keyword>